<dbReference type="AlphaFoldDB" id="A0A3L7AVP0"/>
<dbReference type="Proteomes" id="UP000269438">
    <property type="component" value="Unassembled WGS sequence"/>
</dbReference>
<comment type="caution">
    <text evidence="2">The sequence shown here is derived from an EMBL/GenBank/DDBJ whole genome shotgun (WGS) entry which is preliminary data.</text>
</comment>
<sequence>MAQQHRVHPGTTRVRHPLYARTLTVHAIQRLSASLIELRLHGDFEAAPLVSVRGGMAEHVKLIVPDAQTGVLSVPRIVDERIAAPLNGGAWSSRDYTVRAFHPATAQAPAELVLWGVEHPHGPVGAWVARATVGDTVGVLGPRGSELFPEDYPHYLIGADETALPALARWIEEAPACAHLTVFAEVESPAARIELPHRENTTVTWLDRGAGESLATAITASSCDLSASFVWVAGEASALIPLRRHLLGERGLHRDQIDVSGYWKRGIADLDHHAPLDAEDPQN</sequence>
<feature type="domain" description="FAD-binding FR-type" evidence="1">
    <location>
        <begin position="18"/>
        <end position="149"/>
    </location>
</feature>
<dbReference type="RefSeq" id="WP_121687670.1">
    <property type="nucleotide sequence ID" value="NZ_RCUY01000002.1"/>
</dbReference>
<dbReference type="GO" id="GO:0016491">
    <property type="term" value="F:oxidoreductase activity"/>
    <property type="evidence" value="ECO:0007669"/>
    <property type="project" value="InterPro"/>
</dbReference>
<dbReference type="CDD" id="cd06193">
    <property type="entry name" value="siderophore_interacting"/>
    <property type="match status" value="1"/>
</dbReference>
<proteinExistence type="predicted"/>
<dbReference type="Pfam" id="PF08021">
    <property type="entry name" value="FAD_binding_9"/>
    <property type="match status" value="1"/>
</dbReference>
<dbReference type="InterPro" id="IPR017938">
    <property type="entry name" value="Riboflavin_synthase-like_b-brl"/>
</dbReference>
<keyword evidence="3" id="KW-1185">Reference proteome</keyword>
<reference evidence="2 3" key="1">
    <citation type="submission" date="2018-10" db="EMBL/GenBank/DDBJ databases">
        <authorList>
            <person name="Li J."/>
        </authorList>
    </citation>
    <scope>NUCLEOTIDE SEQUENCE [LARGE SCALE GENOMIC DNA]</scope>
    <source>
        <strain evidence="2 3">JCM 11654</strain>
    </source>
</reference>
<dbReference type="PANTHER" id="PTHR30157:SF0">
    <property type="entry name" value="NADPH-DEPENDENT FERRIC-CHELATE REDUCTASE"/>
    <property type="match status" value="1"/>
</dbReference>
<name>A0A3L7AVP0_9MICO</name>
<protein>
    <submittedName>
        <fullName evidence="2">Siderophore-interacting protein</fullName>
    </submittedName>
</protein>
<dbReference type="InterPro" id="IPR017927">
    <property type="entry name" value="FAD-bd_FR_type"/>
</dbReference>
<accession>A0A3L7AVP0</accession>
<dbReference type="Gene3D" id="3.40.50.80">
    <property type="entry name" value="Nucleotide-binding domain of ferredoxin-NADP reductase (FNR) module"/>
    <property type="match status" value="1"/>
</dbReference>
<dbReference type="Pfam" id="PF04954">
    <property type="entry name" value="SIP"/>
    <property type="match status" value="1"/>
</dbReference>
<dbReference type="InterPro" id="IPR039261">
    <property type="entry name" value="FNR_nucleotide-bd"/>
</dbReference>
<dbReference type="EMBL" id="RCUY01000002">
    <property type="protein sequence ID" value="RLP84055.1"/>
    <property type="molecule type" value="Genomic_DNA"/>
</dbReference>
<dbReference type="InterPro" id="IPR007037">
    <property type="entry name" value="SIP_rossman_dom"/>
</dbReference>
<dbReference type="PROSITE" id="PS51384">
    <property type="entry name" value="FAD_FR"/>
    <property type="match status" value="1"/>
</dbReference>
<evidence type="ECO:0000313" key="2">
    <source>
        <dbReference type="EMBL" id="RLP84055.1"/>
    </source>
</evidence>
<gene>
    <name evidence="2" type="ORF">D9V34_04440</name>
</gene>
<dbReference type="Gene3D" id="2.40.30.10">
    <property type="entry name" value="Translation factors"/>
    <property type="match status" value="1"/>
</dbReference>
<dbReference type="OrthoDB" id="9814826at2"/>
<dbReference type="InterPro" id="IPR013113">
    <property type="entry name" value="SIP_FAD-bd"/>
</dbReference>
<dbReference type="PANTHER" id="PTHR30157">
    <property type="entry name" value="FERRIC REDUCTASE, NADPH-DEPENDENT"/>
    <property type="match status" value="1"/>
</dbReference>
<evidence type="ECO:0000259" key="1">
    <source>
        <dbReference type="PROSITE" id="PS51384"/>
    </source>
</evidence>
<dbReference type="InterPro" id="IPR039374">
    <property type="entry name" value="SIP_fam"/>
</dbReference>
<dbReference type="SUPFAM" id="SSF63380">
    <property type="entry name" value="Riboflavin synthase domain-like"/>
    <property type="match status" value="1"/>
</dbReference>
<evidence type="ECO:0000313" key="3">
    <source>
        <dbReference type="Proteomes" id="UP000269438"/>
    </source>
</evidence>
<organism evidence="2 3">
    <name type="scientific">Mycetocola lacteus</name>
    <dbReference type="NCBI Taxonomy" id="76637"/>
    <lineage>
        <taxon>Bacteria</taxon>
        <taxon>Bacillati</taxon>
        <taxon>Actinomycetota</taxon>
        <taxon>Actinomycetes</taxon>
        <taxon>Micrococcales</taxon>
        <taxon>Microbacteriaceae</taxon>
        <taxon>Mycetocola</taxon>
    </lineage>
</organism>